<dbReference type="GO" id="GO:0005975">
    <property type="term" value="P:carbohydrate metabolic process"/>
    <property type="evidence" value="ECO:0007669"/>
    <property type="project" value="InterPro"/>
</dbReference>
<comment type="caution">
    <text evidence="2">The sequence shown here is derived from an EMBL/GenBank/DDBJ whole genome shotgun (WGS) entry which is preliminary data.</text>
</comment>
<feature type="non-terminal residue" evidence="2">
    <location>
        <position position="1"/>
    </location>
</feature>
<reference evidence="2" key="1">
    <citation type="submission" date="2013-08" db="EMBL/GenBank/DDBJ databases">
        <authorList>
            <person name="Mendez C."/>
            <person name="Richter M."/>
            <person name="Ferrer M."/>
            <person name="Sanchez J."/>
        </authorList>
    </citation>
    <scope>NUCLEOTIDE SEQUENCE</scope>
</reference>
<proteinExistence type="predicted"/>
<sequence>WVRDLFHAATALLAAGSTEAPLRALIYLASRQQADGGFPQNFWIDGRPYWQGLQLDEVAYPILLAGALHRAGALQEFDPTPMVYDGARFLILHGPVTQQDRWEEVGGYSPSTLAATIAALTTAASFARRARDPAAATFFHEYADFLEAHVEPWTVTTCGTIDPEIRRHFVRIRPADVLDPVPREGPALGTVRLPNLAPGAPDTFPAEDIVDAGFLDLVRFGVRAPDDRLVRDSLRVVDRLLKVETPAGPVWRRYNHDGYGERPDGGPFVGWGVGRAWPLLVGERGHYELARGGDPKPYLTTLERLATATGLLPEQVWDEADRPAQHLFRGRPTESATPLVWAHAEYVKLLRSASERAVFDRVPEVAERYLRPRPPGAPLEFWTFRRQPPRVRPGVGLRVTAGAPFVLHVSTDDWAHVRDLPSVAVAPGLH</sequence>
<dbReference type="EMBL" id="AUZZ01004924">
    <property type="protein sequence ID" value="EQD51409.1"/>
    <property type="molecule type" value="Genomic_DNA"/>
</dbReference>
<evidence type="ECO:0000313" key="2">
    <source>
        <dbReference type="EMBL" id="EQD51409.1"/>
    </source>
</evidence>
<gene>
    <name evidence="2" type="ORF">B2A_06899</name>
</gene>
<dbReference type="InterPro" id="IPR012341">
    <property type="entry name" value="6hp_glycosidase-like_sf"/>
</dbReference>
<evidence type="ECO:0000259" key="1">
    <source>
        <dbReference type="Pfam" id="PF00723"/>
    </source>
</evidence>
<dbReference type="InterPro" id="IPR008928">
    <property type="entry name" value="6-hairpin_glycosidase_sf"/>
</dbReference>
<dbReference type="Pfam" id="PF00723">
    <property type="entry name" value="Glyco_hydro_15"/>
    <property type="match status" value="1"/>
</dbReference>
<dbReference type="Gene3D" id="1.50.10.10">
    <property type="match status" value="1"/>
</dbReference>
<feature type="non-terminal residue" evidence="2">
    <location>
        <position position="430"/>
    </location>
</feature>
<dbReference type="GO" id="GO:0004553">
    <property type="term" value="F:hydrolase activity, hydrolyzing O-glycosyl compounds"/>
    <property type="evidence" value="ECO:0007669"/>
    <property type="project" value="TreeGrafter"/>
</dbReference>
<dbReference type="PANTHER" id="PTHR31616">
    <property type="entry name" value="TREHALASE"/>
    <property type="match status" value="1"/>
</dbReference>
<feature type="domain" description="GH15-like" evidence="1">
    <location>
        <begin position="44"/>
        <end position="349"/>
    </location>
</feature>
<protein>
    <submittedName>
        <fullName evidence="2">Glucan 1,4-alpha-glucosidase</fullName>
    </submittedName>
</protein>
<dbReference type="SUPFAM" id="SSF48208">
    <property type="entry name" value="Six-hairpin glycosidases"/>
    <property type="match status" value="1"/>
</dbReference>
<dbReference type="AlphaFoldDB" id="T1BEC3"/>
<dbReference type="InterPro" id="IPR011613">
    <property type="entry name" value="GH15-like"/>
</dbReference>
<name>T1BEC3_9ZZZZ</name>
<reference evidence="2" key="2">
    <citation type="journal article" date="2014" name="ISME J.">
        <title>Microbial stratification in low pH oxic and suboxic macroscopic growths along an acid mine drainage.</title>
        <authorList>
            <person name="Mendez-Garcia C."/>
            <person name="Mesa V."/>
            <person name="Sprenger R.R."/>
            <person name="Richter M."/>
            <person name="Diez M.S."/>
            <person name="Solano J."/>
            <person name="Bargiela R."/>
            <person name="Golyshina O.V."/>
            <person name="Manteca A."/>
            <person name="Ramos J.L."/>
            <person name="Gallego J.R."/>
            <person name="Llorente I."/>
            <person name="Martins Dos Santos V.A."/>
            <person name="Jensen O.N."/>
            <person name="Pelaez A.I."/>
            <person name="Sanchez J."/>
            <person name="Ferrer M."/>
        </authorList>
    </citation>
    <scope>NUCLEOTIDE SEQUENCE</scope>
</reference>
<accession>T1BEC3</accession>
<organism evidence="2">
    <name type="scientific">mine drainage metagenome</name>
    <dbReference type="NCBI Taxonomy" id="410659"/>
    <lineage>
        <taxon>unclassified sequences</taxon>
        <taxon>metagenomes</taxon>
        <taxon>ecological metagenomes</taxon>
    </lineage>
</organism>
<dbReference type="PANTHER" id="PTHR31616:SF0">
    <property type="entry name" value="GLUCAN 1,4-ALPHA-GLUCOSIDASE"/>
    <property type="match status" value="1"/>
</dbReference>